<evidence type="ECO:0000313" key="18">
    <source>
        <dbReference type="EMBL" id="URA10750.1"/>
    </source>
</evidence>
<dbReference type="InterPro" id="IPR001650">
    <property type="entry name" value="Helicase_C-like"/>
</dbReference>
<dbReference type="GO" id="GO:0006281">
    <property type="term" value="P:DNA repair"/>
    <property type="evidence" value="ECO:0007669"/>
    <property type="project" value="UniProtKB-UniRule"/>
</dbReference>
<reference evidence="18" key="2">
    <citation type="submission" date="2022-06" db="EMBL/GenBank/DDBJ databases">
        <title>Thermospira aquatica gen. nov., sp. nov.</title>
        <authorList>
            <person name="Ben Ali Gam Z."/>
            <person name="Labat M."/>
        </authorList>
    </citation>
    <scope>NUCLEOTIDE SEQUENCE</scope>
    <source>
        <strain evidence="18">F1F22</strain>
    </source>
</reference>
<dbReference type="InterPro" id="IPR047112">
    <property type="entry name" value="RecG/Mfd"/>
</dbReference>
<feature type="domain" description="Helicase ATP-binding" evidence="16">
    <location>
        <begin position="278"/>
        <end position="438"/>
    </location>
</feature>
<evidence type="ECO:0000256" key="14">
    <source>
        <dbReference type="ARBA" id="ARBA00048988"/>
    </source>
</evidence>
<dbReference type="InterPro" id="IPR045562">
    <property type="entry name" value="RecG_dom3_C"/>
</dbReference>
<comment type="catalytic activity">
    <reaction evidence="12 15">
        <text>Couples ATP hydrolysis with the unwinding of duplex DNA by translocating in the 3'-5' direction.</text>
        <dbReference type="EC" id="5.6.2.4"/>
    </reaction>
</comment>
<dbReference type="InterPro" id="IPR004609">
    <property type="entry name" value="ATP-dep_DNA_helicase_RecG"/>
</dbReference>
<dbReference type="EC" id="5.6.2.4" evidence="13 15"/>
<dbReference type="Pfam" id="PF19833">
    <property type="entry name" value="RecG_dom3_C"/>
    <property type="match status" value="1"/>
</dbReference>
<evidence type="ECO:0000256" key="9">
    <source>
        <dbReference type="ARBA" id="ARBA00023172"/>
    </source>
</evidence>
<dbReference type="SUPFAM" id="SSF52540">
    <property type="entry name" value="P-loop containing nucleoside triphosphate hydrolases"/>
    <property type="match status" value="2"/>
</dbReference>
<reference evidence="18" key="1">
    <citation type="submission" date="2021-04" db="EMBL/GenBank/DDBJ databases">
        <authorList>
            <person name="Postec A."/>
        </authorList>
    </citation>
    <scope>NUCLEOTIDE SEQUENCE</scope>
    <source>
        <strain evidence="18">F1F22</strain>
    </source>
</reference>
<dbReference type="NCBIfam" id="TIGR00643">
    <property type="entry name" value="recG"/>
    <property type="match status" value="1"/>
</dbReference>
<evidence type="ECO:0000259" key="17">
    <source>
        <dbReference type="PROSITE" id="PS51194"/>
    </source>
</evidence>
<dbReference type="NCBIfam" id="NF008165">
    <property type="entry name" value="PRK10917.1-3"/>
    <property type="match status" value="1"/>
</dbReference>
<evidence type="ECO:0000256" key="1">
    <source>
        <dbReference type="ARBA" id="ARBA00007504"/>
    </source>
</evidence>
<dbReference type="PROSITE" id="PS51194">
    <property type="entry name" value="HELICASE_CTER"/>
    <property type="match status" value="1"/>
</dbReference>
<feature type="domain" description="Helicase C-terminal" evidence="17">
    <location>
        <begin position="460"/>
        <end position="617"/>
    </location>
</feature>
<dbReference type="SMART" id="SM00487">
    <property type="entry name" value="DEXDc"/>
    <property type="match status" value="1"/>
</dbReference>
<dbReference type="InterPro" id="IPR011545">
    <property type="entry name" value="DEAD/DEAH_box_helicase_dom"/>
</dbReference>
<dbReference type="CDD" id="cd17992">
    <property type="entry name" value="DEXHc_RecG"/>
    <property type="match status" value="1"/>
</dbReference>
<dbReference type="AlphaFoldDB" id="A0AAX3BF30"/>
<dbReference type="InterPro" id="IPR027417">
    <property type="entry name" value="P-loop_NTPase"/>
</dbReference>
<dbReference type="NCBIfam" id="NF008168">
    <property type="entry name" value="PRK10917.2-2"/>
    <property type="match status" value="1"/>
</dbReference>
<keyword evidence="19" id="KW-1185">Reference proteome</keyword>
<keyword evidence="10 15" id="KW-0234">DNA repair</keyword>
<dbReference type="GO" id="GO:0043138">
    <property type="term" value="F:3'-5' DNA helicase activity"/>
    <property type="evidence" value="ECO:0007669"/>
    <property type="project" value="UniProtKB-EC"/>
</dbReference>
<dbReference type="InterPro" id="IPR014001">
    <property type="entry name" value="Helicase_ATP-bd"/>
</dbReference>
<dbReference type="SMART" id="SM00490">
    <property type="entry name" value="HELICc"/>
    <property type="match status" value="1"/>
</dbReference>
<dbReference type="Gene3D" id="2.40.50.140">
    <property type="entry name" value="Nucleic acid-binding proteins"/>
    <property type="match status" value="1"/>
</dbReference>
<keyword evidence="3 15" id="KW-0547">Nucleotide-binding</keyword>
<keyword evidence="6 15" id="KW-0347">Helicase</keyword>
<proteinExistence type="inferred from homology"/>
<dbReference type="GO" id="GO:0003677">
    <property type="term" value="F:DNA binding"/>
    <property type="evidence" value="ECO:0007669"/>
    <property type="project" value="UniProtKB-KW"/>
</dbReference>
<evidence type="ECO:0000256" key="5">
    <source>
        <dbReference type="ARBA" id="ARBA00022801"/>
    </source>
</evidence>
<dbReference type="Pfam" id="PF00271">
    <property type="entry name" value="Helicase_C"/>
    <property type="match status" value="1"/>
</dbReference>
<evidence type="ECO:0000256" key="11">
    <source>
        <dbReference type="ARBA" id="ARBA00023235"/>
    </source>
</evidence>
<dbReference type="GO" id="GO:0016787">
    <property type="term" value="F:hydrolase activity"/>
    <property type="evidence" value="ECO:0007669"/>
    <property type="project" value="UniProtKB-KW"/>
</dbReference>
<evidence type="ECO:0000256" key="4">
    <source>
        <dbReference type="ARBA" id="ARBA00022763"/>
    </source>
</evidence>
<protein>
    <recommendedName>
        <fullName evidence="2 15">ATP-dependent DNA helicase RecG</fullName>
        <ecNumber evidence="13 15">5.6.2.4</ecNumber>
    </recommendedName>
</protein>
<dbReference type="PANTHER" id="PTHR47964">
    <property type="entry name" value="ATP-DEPENDENT DNA HELICASE HOMOLOG RECG, CHLOROPLASTIC"/>
    <property type="match status" value="1"/>
</dbReference>
<dbReference type="KEGG" id="taqu:KDW03_02805"/>
<dbReference type="PROSITE" id="PS51192">
    <property type="entry name" value="HELICASE_ATP_BIND_1"/>
    <property type="match status" value="1"/>
</dbReference>
<comment type="function">
    <text evidence="15">Plays a critical role in recombination and DNA repair. Helps process Holliday junction intermediates to mature products by catalyzing branch migration. Has replication fork regression activity, unwinds stalled or blocked replication forks to make a HJ that can be resolved. Has a DNA unwinding activity characteristic of a DNA helicase with 3'-5' polarity.</text>
</comment>
<comment type="catalytic activity">
    <reaction evidence="14 15">
        <text>ATP + H2O = ADP + phosphate + H(+)</text>
        <dbReference type="Rhea" id="RHEA:13065"/>
        <dbReference type="ChEBI" id="CHEBI:15377"/>
        <dbReference type="ChEBI" id="CHEBI:15378"/>
        <dbReference type="ChEBI" id="CHEBI:30616"/>
        <dbReference type="ChEBI" id="CHEBI:43474"/>
        <dbReference type="ChEBI" id="CHEBI:456216"/>
        <dbReference type="EC" id="5.6.2.4"/>
    </reaction>
</comment>
<dbReference type="Pfam" id="PF17191">
    <property type="entry name" value="RecG_wedge"/>
    <property type="match status" value="1"/>
</dbReference>
<dbReference type="SUPFAM" id="SSF50249">
    <property type="entry name" value="Nucleic acid-binding proteins"/>
    <property type="match status" value="1"/>
</dbReference>
<dbReference type="RefSeq" id="WP_271435878.1">
    <property type="nucleotide sequence ID" value="NZ_CP073355.1"/>
</dbReference>
<sequence length="687" mass="79599">MYLGDLRSCSLESLDFITNRQKRILQKFGFESVYDLITYFPFRYEDRKEIASIEKSLLWQKPVTTIVRVIEHDHIYFQNKRHPKIIIQDDTMRAALVGFHRPYLSKNLRIGEKYWIYAQFTMKYNEIQTSSFEFEPYQENVQPKNFGRIFPIYRLPGELSLKEFHTILKKLLDSYLPQMEDEIPVYAVTGHKLLTKEEAYREIHFPTDQKLLYRARLRIAYEEIFGIQIAIQLKRRAVSSYTKPARYQKREKTDALIGELPFALTNDQKKAMEEIFHDLCSPHPMHRLLQGDVGAGKTVVAFFAMLLAAENHHQAALLAPTESLAFQHYENLVRMVKDRVDVALLTSSTTLAERKNILARLKSGDIALIVGTHALLQPDVVFSDLTTVVFDEQHKFGVEQRIALAKKGNHPDMLVMTATPIPRTIALTLYGDLDISIIRQKPSDRLPVRTHWIRPSEYHQMREFIRKQLEQGRQAFFVYPVIEASEKLELKSLEHYYHQIREWFKPFSAVLLHGKMSTEDKMVSLESFRSGRAPILVSTLVIEVGIDVPNATVMVIESAERFGLSQLHQLRGRVGRGRHQSFCFLVTEEDITPEGKERMEIMCRTEDGFEIAEADFKQRGPGEILGVRQSGLPELKVANLYDHRFLAMCTEDARRIISYDPQLTLPKHQGIVQGILRFLPLDYLRSG</sequence>
<evidence type="ECO:0000256" key="12">
    <source>
        <dbReference type="ARBA" id="ARBA00034617"/>
    </source>
</evidence>
<dbReference type="InterPro" id="IPR012340">
    <property type="entry name" value="NA-bd_OB-fold"/>
</dbReference>
<evidence type="ECO:0000256" key="7">
    <source>
        <dbReference type="ARBA" id="ARBA00022840"/>
    </source>
</evidence>
<keyword evidence="8" id="KW-0238">DNA-binding</keyword>
<dbReference type="GO" id="GO:0005524">
    <property type="term" value="F:ATP binding"/>
    <property type="evidence" value="ECO:0007669"/>
    <property type="project" value="UniProtKB-KW"/>
</dbReference>
<evidence type="ECO:0000313" key="19">
    <source>
        <dbReference type="Proteomes" id="UP001056539"/>
    </source>
</evidence>
<keyword evidence="11" id="KW-0413">Isomerase</keyword>
<dbReference type="EMBL" id="CP073355">
    <property type="protein sequence ID" value="URA10750.1"/>
    <property type="molecule type" value="Genomic_DNA"/>
</dbReference>
<dbReference type="Proteomes" id="UP001056539">
    <property type="component" value="Chromosome"/>
</dbReference>
<dbReference type="Pfam" id="PF00270">
    <property type="entry name" value="DEAD"/>
    <property type="match status" value="1"/>
</dbReference>
<evidence type="ECO:0000256" key="6">
    <source>
        <dbReference type="ARBA" id="ARBA00022806"/>
    </source>
</evidence>
<evidence type="ECO:0000256" key="3">
    <source>
        <dbReference type="ARBA" id="ARBA00022741"/>
    </source>
</evidence>
<dbReference type="GO" id="GO:0006310">
    <property type="term" value="P:DNA recombination"/>
    <property type="evidence" value="ECO:0007669"/>
    <property type="project" value="UniProtKB-UniRule"/>
</dbReference>
<keyword evidence="7 15" id="KW-0067">ATP-binding</keyword>
<dbReference type="InterPro" id="IPR033454">
    <property type="entry name" value="RecG_wedge"/>
</dbReference>
<organism evidence="18 19">
    <name type="scientific">Thermospira aquatica</name>
    <dbReference type="NCBI Taxonomy" id="2828656"/>
    <lineage>
        <taxon>Bacteria</taxon>
        <taxon>Pseudomonadati</taxon>
        <taxon>Spirochaetota</taxon>
        <taxon>Spirochaetia</taxon>
        <taxon>Brevinematales</taxon>
        <taxon>Thermospiraceae</taxon>
        <taxon>Thermospira</taxon>
    </lineage>
</organism>
<name>A0AAX3BF30_9SPIR</name>
<accession>A0AAX3BF30</accession>
<evidence type="ECO:0000256" key="15">
    <source>
        <dbReference type="RuleBase" id="RU363016"/>
    </source>
</evidence>
<dbReference type="PANTHER" id="PTHR47964:SF1">
    <property type="entry name" value="ATP-DEPENDENT DNA HELICASE HOMOLOG RECG, CHLOROPLASTIC"/>
    <property type="match status" value="1"/>
</dbReference>
<keyword evidence="4 15" id="KW-0227">DNA damage</keyword>
<evidence type="ECO:0000256" key="8">
    <source>
        <dbReference type="ARBA" id="ARBA00023125"/>
    </source>
</evidence>
<evidence type="ECO:0000256" key="10">
    <source>
        <dbReference type="ARBA" id="ARBA00023204"/>
    </source>
</evidence>
<evidence type="ECO:0000256" key="13">
    <source>
        <dbReference type="ARBA" id="ARBA00034808"/>
    </source>
</evidence>
<evidence type="ECO:0000256" key="2">
    <source>
        <dbReference type="ARBA" id="ARBA00017846"/>
    </source>
</evidence>
<gene>
    <name evidence="18" type="primary">recG</name>
    <name evidence="18" type="ORF">KDW03_02805</name>
</gene>
<keyword evidence="5 15" id="KW-0378">Hydrolase</keyword>
<evidence type="ECO:0000259" key="16">
    <source>
        <dbReference type="PROSITE" id="PS51192"/>
    </source>
</evidence>
<dbReference type="Gene3D" id="3.40.50.300">
    <property type="entry name" value="P-loop containing nucleotide triphosphate hydrolases"/>
    <property type="match status" value="2"/>
</dbReference>
<keyword evidence="9 15" id="KW-0233">DNA recombination</keyword>
<comment type="similarity">
    <text evidence="1 15">Belongs to the helicase family. RecG subfamily.</text>
</comment>